<organism evidence="1 2">
    <name type="scientific">candidate division WWE3 bacterium RIFCSPLOWO2_12_FULL_36_10</name>
    <dbReference type="NCBI Taxonomy" id="1802630"/>
    <lineage>
        <taxon>Bacteria</taxon>
        <taxon>Katanobacteria</taxon>
    </lineage>
</organism>
<name>A0A1F4VFZ6_UNCKA</name>
<dbReference type="EMBL" id="MEVN01000044">
    <property type="protein sequence ID" value="OGC56216.1"/>
    <property type="molecule type" value="Genomic_DNA"/>
</dbReference>
<protein>
    <submittedName>
        <fullName evidence="1">Uncharacterized protein</fullName>
    </submittedName>
</protein>
<proteinExistence type="predicted"/>
<comment type="caution">
    <text evidence="1">The sequence shown here is derived from an EMBL/GenBank/DDBJ whole genome shotgun (WGS) entry which is preliminary data.</text>
</comment>
<evidence type="ECO:0000313" key="2">
    <source>
        <dbReference type="Proteomes" id="UP000177763"/>
    </source>
</evidence>
<accession>A0A1F4VFZ6</accession>
<sequence>MVIIRQGSDPGPIRTRSLSTNIQSYLCPKVRINILQVDSKRCLPYNLNKSVVIKGKGDDLMGYRLTSRIVTLIFSECLIGYQEEDQATSKIEGITMAVVFHTGRLNARRGDIIELLAELPVDFQQSGGGGMSFLNACLDKNGVQWTDLHQVIEKLFLLGMAIGKVTCLAPQREAWTKLPGGMPYYVVLN</sequence>
<reference evidence="1 2" key="1">
    <citation type="journal article" date="2016" name="Nat. Commun.">
        <title>Thousands of microbial genomes shed light on interconnected biogeochemical processes in an aquifer system.</title>
        <authorList>
            <person name="Anantharaman K."/>
            <person name="Brown C.T."/>
            <person name="Hug L.A."/>
            <person name="Sharon I."/>
            <person name="Castelle C.J."/>
            <person name="Probst A.J."/>
            <person name="Thomas B.C."/>
            <person name="Singh A."/>
            <person name="Wilkins M.J."/>
            <person name="Karaoz U."/>
            <person name="Brodie E.L."/>
            <person name="Williams K.H."/>
            <person name="Hubbard S.S."/>
            <person name="Banfield J.F."/>
        </authorList>
    </citation>
    <scope>NUCLEOTIDE SEQUENCE [LARGE SCALE GENOMIC DNA]</scope>
</reference>
<dbReference type="Proteomes" id="UP000177763">
    <property type="component" value="Unassembled WGS sequence"/>
</dbReference>
<dbReference type="STRING" id="1802630.A3H26_02810"/>
<dbReference type="AlphaFoldDB" id="A0A1F4VFZ6"/>
<gene>
    <name evidence="1" type="ORF">A3H26_02810</name>
</gene>
<evidence type="ECO:0000313" key="1">
    <source>
        <dbReference type="EMBL" id="OGC56216.1"/>
    </source>
</evidence>